<keyword evidence="1" id="KW-0378">Hydrolase</keyword>
<protein>
    <submittedName>
        <fullName evidence="1">HAD family hydrolase</fullName>
        <ecNumber evidence="1">3.1.3.-</ecNumber>
    </submittedName>
</protein>
<dbReference type="NCBIfam" id="TIGR01484">
    <property type="entry name" value="HAD-SF-IIB"/>
    <property type="match status" value="1"/>
</dbReference>
<reference evidence="1 2" key="1">
    <citation type="submission" date="2023-09" db="EMBL/GenBank/DDBJ databases">
        <title>Novel taxa isolated from Blanes Bay.</title>
        <authorList>
            <person name="Rey-Velasco X."/>
            <person name="Lucena T."/>
        </authorList>
    </citation>
    <scope>NUCLEOTIDE SEQUENCE [LARGE SCALE GENOMIC DNA]</scope>
    <source>
        <strain evidence="1 2">S334</strain>
    </source>
</reference>
<dbReference type="InterPro" id="IPR036412">
    <property type="entry name" value="HAD-like_sf"/>
</dbReference>
<dbReference type="InterPro" id="IPR023214">
    <property type="entry name" value="HAD_sf"/>
</dbReference>
<gene>
    <name evidence="1" type="ORF">RQM65_14710</name>
</gene>
<dbReference type="PANTHER" id="PTHR10000:SF53">
    <property type="entry name" value="5-AMINO-6-(5-PHOSPHO-D-RIBITYLAMINO)URACIL PHOSPHATASE YBJI-RELATED"/>
    <property type="match status" value="1"/>
</dbReference>
<dbReference type="SUPFAM" id="SSF56784">
    <property type="entry name" value="HAD-like"/>
    <property type="match status" value="1"/>
</dbReference>
<accession>A0ABU3L9D7</accession>
<name>A0ABU3L9D7_9FLAO</name>
<dbReference type="Proteomes" id="UP001250656">
    <property type="component" value="Unassembled WGS sequence"/>
</dbReference>
<dbReference type="EMBL" id="JAVTTP010000001">
    <property type="protein sequence ID" value="MDT7829921.1"/>
    <property type="molecule type" value="Genomic_DNA"/>
</dbReference>
<dbReference type="InterPro" id="IPR000150">
    <property type="entry name" value="Cof"/>
</dbReference>
<dbReference type="Gene3D" id="3.40.50.1000">
    <property type="entry name" value="HAD superfamily/HAD-like"/>
    <property type="match status" value="1"/>
</dbReference>
<evidence type="ECO:0000313" key="2">
    <source>
        <dbReference type="Proteomes" id="UP001250656"/>
    </source>
</evidence>
<dbReference type="Pfam" id="PF08282">
    <property type="entry name" value="Hydrolase_3"/>
    <property type="match status" value="1"/>
</dbReference>
<organism evidence="1 2">
    <name type="scientific">Pricia mediterranea</name>
    <dbReference type="NCBI Taxonomy" id="3076079"/>
    <lineage>
        <taxon>Bacteria</taxon>
        <taxon>Pseudomonadati</taxon>
        <taxon>Bacteroidota</taxon>
        <taxon>Flavobacteriia</taxon>
        <taxon>Flavobacteriales</taxon>
        <taxon>Flavobacteriaceae</taxon>
        <taxon>Pricia</taxon>
    </lineage>
</organism>
<proteinExistence type="predicted"/>
<dbReference type="SFLD" id="SFLDS00003">
    <property type="entry name" value="Haloacid_Dehalogenase"/>
    <property type="match status" value="1"/>
</dbReference>
<dbReference type="GO" id="GO:0016787">
    <property type="term" value="F:hydrolase activity"/>
    <property type="evidence" value="ECO:0007669"/>
    <property type="project" value="UniProtKB-KW"/>
</dbReference>
<dbReference type="Gene3D" id="3.30.1240.10">
    <property type="match status" value="1"/>
</dbReference>
<dbReference type="InterPro" id="IPR006379">
    <property type="entry name" value="HAD-SF_hydro_IIB"/>
</dbReference>
<dbReference type="NCBIfam" id="TIGR00099">
    <property type="entry name" value="Cof-subfamily"/>
    <property type="match status" value="1"/>
</dbReference>
<keyword evidence="2" id="KW-1185">Reference proteome</keyword>
<sequence>MDLSKVKMVVTDMDGTLLNSQHEVSGQFLELFQKLKERDIVFVAASGRQYQSIVDKLPSIKNDIIFIAENGGLVMQNDTELVSTPLASPAKKRVLDILDSIDDVHPVLCSKNSAFILPESREFEEKLQEYYSEYAVIDDLKAFEGEILKIALYHFENSEQFIYPFVKPLEGDLQVKVSGQNWVDVSSLDANKGFALRKVQQLHGITPKETMVFGDYNNDLEMLALADFSYAMENAHPKVKKAAKYSTLSNDDLGVEAVLEKLLA</sequence>
<dbReference type="CDD" id="cd07518">
    <property type="entry name" value="HAD_YbiV-Like"/>
    <property type="match status" value="1"/>
</dbReference>
<dbReference type="SFLD" id="SFLDG01140">
    <property type="entry name" value="C2.B:_Phosphomannomutase_and_P"/>
    <property type="match status" value="1"/>
</dbReference>
<dbReference type="PANTHER" id="PTHR10000">
    <property type="entry name" value="PHOSPHOSERINE PHOSPHATASE"/>
    <property type="match status" value="1"/>
</dbReference>
<dbReference type="EC" id="3.1.3.-" evidence="1"/>
<comment type="caution">
    <text evidence="1">The sequence shown here is derived from an EMBL/GenBank/DDBJ whole genome shotgun (WGS) entry which is preliminary data.</text>
</comment>
<dbReference type="RefSeq" id="WP_314016181.1">
    <property type="nucleotide sequence ID" value="NZ_JAVTTP010000001.1"/>
</dbReference>
<evidence type="ECO:0000313" key="1">
    <source>
        <dbReference type="EMBL" id="MDT7829921.1"/>
    </source>
</evidence>